<reference evidence="2 3" key="1">
    <citation type="journal article" date="2016" name="Mol. Biol. Evol.">
        <title>Comparative Genomics of Early-Diverging Mushroom-Forming Fungi Provides Insights into the Origins of Lignocellulose Decay Capabilities.</title>
        <authorList>
            <person name="Nagy L.G."/>
            <person name="Riley R."/>
            <person name="Tritt A."/>
            <person name="Adam C."/>
            <person name="Daum C."/>
            <person name="Floudas D."/>
            <person name="Sun H."/>
            <person name="Yadav J.S."/>
            <person name="Pangilinan J."/>
            <person name="Larsson K.H."/>
            <person name="Matsuura K."/>
            <person name="Barry K."/>
            <person name="Labutti K."/>
            <person name="Kuo R."/>
            <person name="Ohm R.A."/>
            <person name="Bhattacharya S.S."/>
            <person name="Shirouzu T."/>
            <person name="Yoshinaga Y."/>
            <person name="Martin F.M."/>
            <person name="Grigoriev I.V."/>
            <person name="Hibbett D.S."/>
        </authorList>
    </citation>
    <scope>NUCLEOTIDE SEQUENCE [LARGE SCALE GENOMIC DNA]</scope>
    <source>
        <strain evidence="2 3">93-53</strain>
    </source>
</reference>
<name>A0A165B603_9APHY</name>
<evidence type="ECO:0000313" key="2">
    <source>
        <dbReference type="EMBL" id="KZT00317.1"/>
    </source>
</evidence>
<proteinExistence type="predicted"/>
<feature type="compositionally biased region" description="Basic and acidic residues" evidence="1">
    <location>
        <begin position="1"/>
        <end position="18"/>
    </location>
</feature>
<gene>
    <name evidence="2" type="ORF">LAESUDRAFT_764740</name>
</gene>
<evidence type="ECO:0000313" key="3">
    <source>
        <dbReference type="Proteomes" id="UP000076871"/>
    </source>
</evidence>
<feature type="compositionally biased region" description="Low complexity" evidence="1">
    <location>
        <begin position="101"/>
        <end position="115"/>
    </location>
</feature>
<organism evidence="2 3">
    <name type="scientific">Laetiporus sulphureus 93-53</name>
    <dbReference type="NCBI Taxonomy" id="1314785"/>
    <lineage>
        <taxon>Eukaryota</taxon>
        <taxon>Fungi</taxon>
        <taxon>Dikarya</taxon>
        <taxon>Basidiomycota</taxon>
        <taxon>Agaricomycotina</taxon>
        <taxon>Agaricomycetes</taxon>
        <taxon>Polyporales</taxon>
        <taxon>Laetiporus</taxon>
    </lineage>
</organism>
<dbReference type="EMBL" id="KV427689">
    <property type="protein sequence ID" value="KZT00317.1"/>
    <property type="molecule type" value="Genomic_DNA"/>
</dbReference>
<accession>A0A165B603</accession>
<protein>
    <submittedName>
        <fullName evidence="2">Uncharacterized protein</fullName>
    </submittedName>
</protein>
<dbReference type="GeneID" id="63830526"/>
<dbReference type="Proteomes" id="UP000076871">
    <property type="component" value="Unassembled WGS sequence"/>
</dbReference>
<keyword evidence="3" id="KW-1185">Reference proteome</keyword>
<dbReference type="RefSeq" id="XP_040758057.1">
    <property type="nucleotide sequence ID" value="XM_040913498.1"/>
</dbReference>
<dbReference type="STRING" id="1314785.A0A165B603"/>
<dbReference type="OrthoDB" id="2261329at2759"/>
<sequence length="457" mass="50105">MPDTEMRSTDPRTSEQKAHPAAYSAIEKKEKGCSPLCQSIRNILFMFRKKSSDSHTRPAISEPSSLLSPSTLTRTQHSSIQNLDQHSMIKQHLAQLERGKSPSSPVHSSPTSIGSPTPMRVRNIADIGSTNACTSPASSIGAYSILDSYGGLCATSSLSAYLDRLTSEPFSPHPLSVNSDHLTSQPSTARTLTAFNEGWRLALKQFTLLDPSALDMTVILPASRYSTDDSSQNDPPTSADLPASILKEAGPQPSCRPVIRLDIDTSAWKSPVVLHDELSKAHPDLINIELQNMVKAVGQSVSHLRGQSKVDGTTIKDICLRVNQILEEIQRRPVQDVQPTDHLSSITEQLETLYMHAKMDKLIVFYENLEDGHNLSSQREEPSAEIDQQWLEVFVNHGTSHIESVTAGVQQLCTLLGDICRLLIENQSHEEQSTALHASVNGLIAAVQEDLRKNAEA</sequence>
<feature type="region of interest" description="Disordered" evidence="1">
    <location>
        <begin position="1"/>
        <end position="23"/>
    </location>
</feature>
<evidence type="ECO:0000256" key="1">
    <source>
        <dbReference type="SAM" id="MobiDB-lite"/>
    </source>
</evidence>
<feature type="region of interest" description="Disordered" evidence="1">
    <location>
        <begin position="52"/>
        <end position="77"/>
    </location>
</feature>
<dbReference type="AlphaFoldDB" id="A0A165B603"/>
<feature type="region of interest" description="Disordered" evidence="1">
    <location>
        <begin position="94"/>
        <end position="120"/>
    </location>
</feature>
<feature type="compositionally biased region" description="Low complexity" evidence="1">
    <location>
        <begin position="63"/>
        <end position="73"/>
    </location>
</feature>
<dbReference type="InParanoid" id="A0A165B603"/>